<organism evidence="6">
    <name type="scientific">mine drainage metagenome</name>
    <dbReference type="NCBI Taxonomy" id="410659"/>
    <lineage>
        <taxon>unclassified sequences</taxon>
        <taxon>metagenomes</taxon>
        <taxon>ecological metagenomes</taxon>
    </lineage>
</organism>
<dbReference type="InterPro" id="IPR051453">
    <property type="entry name" value="MBL_Glyoxalase_II"/>
</dbReference>
<evidence type="ECO:0000313" key="6">
    <source>
        <dbReference type="EMBL" id="EQD34402.1"/>
    </source>
</evidence>
<dbReference type="PANTHER" id="PTHR46233:SF3">
    <property type="entry name" value="HYDROXYACYLGLUTATHIONE HYDROLASE GLOC"/>
    <property type="match status" value="1"/>
</dbReference>
<proteinExistence type="predicted"/>
<comment type="cofactor">
    <cofactor evidence="1">
        <name>Zn(2+)</name>
        <dbReference type="ChEBI" id="CHEBI:29105"/>
    </cofactor>
</comment>
<name>T0YRD6_9ZZZZ</name>
<feature type="domain" description="Metallo-beta-lactamase" evidence="5">
    <location>
        <begin position="1"/>
        <end position="119"/>
    </location>
</feature>
<dbReference type="SUPFAM" id="SSF56281">
    <property type="entry name" value="Metallo-hydrolase/oxidoreductase"/>
    <property type="match status" value="1"/>
</dbReference>
<feature type="non-terminal residue" evidence="6">
    <location>
        <position position="1"/>
    </location>
</feature>
<dbReference type="InterPro" id="IPR036866">
    <property type="entry name" value="RibonucZ/Hydroxyglut_hydro"/>
</dbReference>
<reference evidence="6" key="1">
    <citation type="submission" date="2013-08" db="EMBL/GenBank/DDBJ databases">
        <authorList>
            <person name="Mendez C."/>
            <person name="Richter M."/>
            <person name="Ferrer M."/>
            <person name="Sanchez J."/>
        </authorList>
    </citation>
    <scope>NUCLEOTIDE SEQUENCE</scope>
</reference>
<comment type="caution">
    <text evidence="6">The sequence shown here is derived from an EMBL/GenBank/DDBJ whole genome shotgun (WGS) entry which is preliminary data.</text>
</comment>
<protein>
    <submittedName>
        <fullName evidence="6">Metallo-beta-lactamase family protein</fullName>
    </submittedName>
</protein>
<dbReference type="GO" id="GO:0016787">
    <property type="term" value="F:hydrolase activity"/>
    <property type="evidence" value="ECO:0007669"/>
    <property type="project" value="UniProtKB-KW"/>
</dbReference>
<dbReference type="InterPro" id="IPR001279">
    <property type="entry name" value="Metallo-B-lactamas"/>
</dbReference>
<dbReference type="SMART" id="SM00849">
    <property type="entry name" value="Lactamase_B"/>
    <property type="match status" value="1"/>
</dbReference>
<accession>T0YRD6</accession>
<evidence type="ECO:0000259" key="5">
    <source>
        <dbReference type="SMART" id="SM00849"/>
    </source>
</evidence>
<keyword evidence="2" id="KW-0479">Metal-binding</keyword>
<gene>
    <name evidence="6" type="ORF">B1A_18709</name>
</gene>
<dbReference type="PANTHER" id="PTHR46233">
    <property type="entry name" value="HYDROXYACYLGLUTATHIONE HYDROLASE GLOC"/>
    <property type="match status" value="1"/>
</dbReference>
<keyword evidence="4" id="KW-0862">Zinc</keyword>
<dbReference type="Gene3D" id="3.60.15.10">
    <property type="entry name" value="Ribonuclease Z/Hydroxyacylglutathione hydrolase-like"/>
    <property type="match status" value="1"/>
</dbReference>
<keyword evidence="3" id="KW-0378">Hydrolase</keyword>
<dbReference type="AlphaFoldDB" id="T0YRD6"/>
<evidence type="ECO:0000256" key="2">
    <source>
        <dbReference type="ARBA" id="ARBA00022723"/>
    </source>
</evidence>
<evidence type="ECO:0000256" key="4">
    <source>
        <dbReference type="ARBA" id="ARBA00022833"/>
    </source>
</evidence>
<dbReference type="Pfam" id="PF00753">
    <property type="entry name" value="Lactamase_B"/>
    <property type="match status" value="1"/>
</dbReference>
<dbReference type="EMBL" id="AUZX01013809">
    <property type="protein sequence ID" value="EQD34402.1"/>
    <property type="molecule type" value="Genomic_DNA"/>
</dbReference>
<sequence>AVAGVAALVEAYDVAVHVARDEVPWVTRGTGVGADQLVAHDSGDRIRVGDVEVTVVHTPGHTPGSQCLLVEGHLVSGDTLFLEGCGRTDLPGGDVDALYDTLTRRLADLPGDTVLYPGHHYSREPFAELARVRATNPALAPRSAEQWRAAFA</sequence>
<evidence type="ECO:0000256" key="1">
    <source>
        <dbReference type="ARBA" id="ARBA00001947"/>
    </source>
</evidence>
<evidence type="ECO:0000256" key="3">
    <source>
        <dbReference type="ARBA" id="ARBA00022801"/>
    </source>
</evidence>
<reference evidence="6" key="2">
    <citation type="journal article" date="2014" name="ISME J.">
        <title>Microbial stratification in low pH oxic and suboxic macroscopic growths along an acid mine drainage.</title>
        <authorList>
            <person name="Mendez-Garcia C."/>
            <person name="Mesa V."/>
            <person name="Sprenger R.R."/>
            <person name="Richter M."/>
            <person name="Diez M.S."/>
            <person name="Solano J."/>
            <person name="Bargiela R."/>
            <person name="Golyshina O.V."/>
            <person name="Manteca A."/>
            <person name="Ramos J.L."/>
            <person name="Gallego J.R."/>
            <person name="Llorente I."/>
            <person name="Martins Dos Santos V.A."/>
            <person name="Jensen O.N."/>
            <person name="Pelaez A.I."/>
            <person name="Sanchez J."/>
            <person name="Ferrer M."/>
        </authorList>
    </citation>
    <scope>NUCLEOTIDE SEQUENCE</scope>
</reference>
<dbReference type="GO" id="GO:0046872">
    <property type="term" value="F:metal ion binding"/>
    <property type="evidence" value="ECO:0007669"/>
    <property type="project" value="UniProtKB-KW"/>
</dbReference>